<feature type="transmembrane region" description="Helical" evidence="1">
    <location>
        <begin position="12"/>
        <end position="31"/>
    </location>
</feature>
<proteinExistence type="predicted"/>
<feature type="transmembrane region" description="Helical" evidence="1">
    <location>
        <begin position="76"/>
        <end position="98"/>
    </location>
</feature>
<dbReference type="Proteomes" id="UP001597475">
    <property type="component" value="Unassembled WGS sequence"/>
</dbReference>
<sequence length="184" mass="18920">MKRLDGGAGKGKVLGALIAALGGVGFVWGNAGGLPGPWPTVLRALAGAALVWTLWRLSRPGTLPSGTRPDARSWRTYQISVGLMLLAFPLGARLLSLAGRPELTVLWVVLVVGAHFYPFAGAFGAPVFRAVATALVLTALLGLGLTLAGLNWAPAAAAVAAGFVLLAFSGGAGQRRDRRTGQRT</sequence>
<keyword evidence="1" id="KW-1133">Transmembrane helix</keyword>
<keyword evidence="1" id="KW-0472">Membrane</keyword>
<dbReference type="EMBL" id="JBHUMK010000012">
    <property type="protein sequence ID" value="MFD2608488.1"/>
    <property type="molecule type" value="Genomic_DNA"/>
</dbReference>
<feature type="transmembrane region" description="Helical" evidence="1">
    <location>
        <begin position="37"/>
        <end position="55"/>
    </location>
</feature>
<reference evidence="3" key="1">
    <citation type="journal article" date="2019" name="Int. J. Syst. Evol. Microbiol.">
        <title>The Global Catalogue of Microorganisms (GCM) 10K type strain sequencing project: providing services to taxonomists for standard genome sequencing and annotation.</title>
        <authorList>
            <consortium name="The Broad Institute Genomics Platform"/>
            <consortium name="The Broad Institute Genome Sequencing Center for Infectious Disease"/>
            <person name="Wu L."/>
            <person name="Ma J."/>
        </authorList>
    </citation>
    <scope>NUCLEOTIDE SEQUENCE [LARGE SCALE GENOMIC DNA]</scope>
    <source>
        <strain evidence="3">KCTC 33842</strain>
    </source>
</reference>
<comment type="caution">
    <text evidence="2">The sequence shown here is derived from an EMBL/GenBank/DDBJ whole genome shotgun (WGS) entry which is preliminary data.</text>
</comment>
<keyword evidence="3" id="KW-1185">Reference proteome</keyword>
<feature type="transmembrane region" description="Helical" evidence="1">
    <location>
        <begin position="130"/>
        <end position="149"/>
    </location>
</feature>
<evidence type="ECO:0000256" key="1">
    <source>
        <dbReference type="SAM" id="Phobius"/>
    </source>
</evidence>
<organism evidence="2 3">
    <name type="scientific">Deinococcus taklimakanensis</name>
    <dbReference type="NCBI Taxonomy" id="536443"/>
    <lineage>
        <taxon>Bacteria</taxon>
        <taxon>Thermotogati</taxon>
        <taxon>Deinococcota</taxon>
        <taxon>Deinococci</taxon>
        <taxon>Deinococcales</taxon>
        <taxon>Deinococcaceae</taxon>
        <taxon>Deinococcus</taxon>
    </lineage>
</organism>
<evidence type="ECO:0000313" key="3">
    <source>
        <dbReference type="Proteomes" id="UP001597475"/>
    </source>
</evidence>
<dbReference type="RefSeq" id="WP_386843053.1">
    <property type="nucleotide sequence ID" value="NZ_JBHUMK010000012.1"/>
</dbReference>
<name>A0ABW5P297_9DEIO</name>
<accession>A0ABW5P297</accession>
<evidence type="ECO:0000313" key="2">
    <source>
        <dbReference type="EMBL" id="MFD2608488.1"/>
    </source>
</evidence>
<gene>
    <name evidence="2" type="ORF">ACFSR9_03415</name>
</gene>
<feature type="transmembrane region" description="Helical" evidence="1">
    <location>
        <begin position="104"/>
        <end position="123"/>
    </location>
</feature>
<protein>
    <submittedName>
        <fullName evidence="2">Uncharacterized protein</fullName>
    </submittedName>
</protein>
<feature type="transmembrane region" description="Helical" evidence="1">
    <location>
        <begin position="155"/>
        <end position="173"/>
    </location>
</feature>
<keyword evidence="1" id="KW-0812">Transmembrane</keyword>